<name>A0A9Y4U2D8_9TELE</name>
<evidence type="ECO:0000313" key="2">
    <source>
        <dbReference type="RefSeq" id="XP_008302379.1"/>
    </source>
</evidence>
<evidence type="ECO:0000313" key="1">
    <source>
        <dbReference type="Proteomes" id="UP000694891"/>
    </source>
</evidence>
<protein>
    <submittedName>
        <fullName evidence="2">Uncharacterized protein LOC103374120</fullName>
    </submittedName>
</protein>
<gene>
    <name evidence="2" type="primary">LOC103374120</name>
</gene>
<keyword evidence="1" id="KW-1185">Reference proteome</keyword>
<reference evidence="2" key="1">
    <citation type="submission" date="2025-08" db="UniProtKB">
        <authorList>
            <consortium name="RefSeq"/>
        </authorList>
    </citation>
    <scope>IDENTIFICATION</scope>
</reference>
<dbReference type="GeneID" id="103374120"/>
<organism evidence="1 2">
    <name type="scientific">Stegastes partitus</name>
    <name type="common">bicolor damselfish</name>
    <dbReference type="NCBI Taxonomy" id="144197"/>
    <lineage>
        <taxon>Eukaryota</taxon>
        <taxon>Metazoa</taxon>
        <taxon>Chordata</taxon>
        <taxon>Craniata</taxon>
        <taxon>Vertebrata</taxon>
        <taxon>Euteleostomi</taxon>
        <taxon>Actinopterygii</taxon>
        <taxon>Neopterygii</taxon>
        <taxon>Teleostei</taxon>
        <taxon>Neoteleostei</taxon>
        <taxon>Acanthomorphata</taxon>
        <taxon>Ovalentaria</taxon>
        <taxon>Pomacentridae</taxon>
        <taxon>Stegastes</taxon>
    </lineage>
</organism>
<dbReference type="AlphaFoldDB" id="A0A9Y4U2D8"/>
<proteinExistence type="predicted"/>
<dbReference type="Proteomes" id="UP000694891">
    <property type="component" value="Unplaced"/>
</dbReference>
<dbReference type="PANTHER" id="PTHR36649:SF28">
    <property type="entry name" value="UBIQUITIN-LIKE DOMAIN-CONTAINING PROTEIN"/>
    <property type="match status" value="1"/>
</dbReference>
<dbReference type="PANTHER" id="PTHR36649">
    <property type="entry name" value="UBIQUITIN-LIKE DOMAIN-CONTAINING PROTEIN"/>
    <property type="match status" value="1"/>
</dbReference>
<dbReference type="RefSeq" id="XP_008302379.1">
    <property type="nucleotide sequence ID" value="XM_008304157.1"/>
</dbReference>
<sequence length="277" mass="30810">MPDPKLCLEALSALSGCNVESTTGASQLSPQDVVNIVALKEYYRQQGFKQLEYPSLGTLSLQDMDEADMYSSPPALTAGPEQSLRTTVKINPEDFFHPQFDYDFTNIKDGDKTFLRGNEQYVRPCGWNRVALRVIKKYDGGDGWLGTGNDAWPVSYQGYNMDGSLGIILTHEGNPKDEPAFLDAAAAAVVAEGTRGRGAYSTPDIKMAEKHCKTFKSKVDGKTYKVVLQNRINPDKRVKCQRDNVWLVYVPEECNDVQKRAIVQESIRPYGLLLKAA</sequence>
<accession>A0A9Y4U2D8</accession>